<organism evidence="1 2">
    <name type="scientific">Diplogelasinospora grovesii</name>
    <dbReference type="NCBI Taxonomy" id="303347"/>
    <lineage>
        <taxon>Eukaryota</taxon>
        <taxon>Fungi</taxon>
        <taxon>Dikarya</taxon>
        <taxon>Ascomycota</taxon>
        <taxon>Pezizomycotina</taxon>
        <taxon>Sordariomycetes</taxon>
        <taxon>Sordariomycetidae</taxon>
        <taxon>Sordariales</taxon>
        <taxon>Diplogelasinosporaceae</taxon>
        <taxon>Diplogelasinospora</taxon>
    </lineage>
</organism>
<name>A0AAN6S7X0_9PEZI</name>
<evidence type="ECO:0000313" key="1">
    <source>
        <dbReference type="EMBL" id="KAK3943759.1"/>
    </source>
</evidence>
<proteinExistence type="predicted"/>
<dbReference type="EMBL" id="MU853763">
    <property type="protein sequence ID" value="KAK3943759.1"/>
    <property type="molecule type" value="Genomic_DNA"/>
</dbReference>
<keyword evidence="2" id="KW-1185">Reference proteome</keyword>
<protein>
    <submittedName>
        <fullName evidence="1">Uncharacterized protein</fullName>
    </submittedName>
</protein>
<sequence length="82" mass="8892">MAPKVDFSNLKGPASDHIPSFAKAKRRAMAVEKIQQVYDFVEQRIIPLERVLSKTLEKTGTTPSESKLSLGVLTSLSSAGCS</sequence>
<dbReference type="AlphaFoldDB" id="A0AAN6S7X0"/>
<evidence type="ECO:0000313" key="2">
    <source>
        <dbReference type="Proteomes" id="UP001303473"/>
    </source>
</evidence>
<dbReference type="Proteomes" id="UP001303473">
    <property type="component" value="Unassembled WGS sequence"/>
</dbReference>
<accession>A0AAN6S7X0</accession>
<reference evidence="2" key="1">
    <citation type="journal article" date="2023" name="Mol. Phylogenet. Evol.">
        <title>Genome-scale phylogeny and comparative genomics of the fungal order Sordariales.</title>
        <authorList>
            <person name="Hensen N."/>
            <person name="Bonometti L."/>
            <person name="Westerberg I."/>
            <person name="Brannstrom I.O."/>
            <person name="Guillou S."/>
            <person name="Cros-Aarteil S."/>
            <person name="Calhoun S."/>
            <person name="Haridas S."/>
            <person name="Kuo A."/>
            <person name="Mondo S."/>
            <person name="Pangilinan J."/>
            <person name="Riley R."/>
            <person name="LaButti K."/>
            <person name="Andreopoulos B."/>
            <person name="Lipzen A."/>
            <person name="Chen C."/>
            <person name="Yan M."/>
            <person name="Daum C."/>
            <person name="Ng V."/>
            <person name="Clum A."/>
            <person name="Steindorff A."/>
            <person name="Ohm R.A."/>
            <person name="Martin F."/>
            <person name="Silar P."/>
            <person name="Natvig D.O."/>
            <person name="Lalanne C."/>
            <person name="Gautier V."/>
            <person name="Ament-Velasquez S.L."/>
            <person name="Kruys A."/>
            <person name="Hutchinson M.I."/>
            <person name="Powell A.J."/>
            <person name="Barry K."/>
            <person name="Miller A.N."/>
            <person name="Grigoriev I.V."/>
            <person name="Debuchy R."/>
            <person name="Gladieux P."/>
            <person name="Hiltunen Thoren M."/>
            <person name="Johannesson H."/>
        </authorList>
    </citation>
    <scope>NUCLEOTIDE SEQUENCE [LARGE SCALE GENOMIC DNA]</scope>
    <source>
        <strain evidence="2">CBS 340.73</strain>
    </source>
</reference>
<gene>
    <name evidence="1" type="ORF">QBC46DRAFT_338102</name>
</gene>
<comment type="caution">
    <text evidence="1">The sequence shown here is derived from an EMBL/GenBank/DDBJ whole genome shotgun (WGS) entry which is preliminary data.</text>
</comment>